<protein>
    <recommendedName>
        <fullName evidence="5">Integral membrane protein</fullName>
    </recommendedName>
</protein>
<feature type="transmembrane region" description="Helical" evidence="2">
    <location>
        <begin position="300"/>
        <end position="327"/>
    </location>
</feature>
<organism evidence="3 4">
    <name type="scientific">Gordonia sesuvii</name>
    <dbReference type="NCBI Taxonomy" id="3116777"/>
    <lineage>
        <taxon>Bacteria</taxon>
        <taxon>Bacillati</taxon>
        <taxon>Actinomycetota</taxon>
        <taxon>Actinomycetes</taxon>
        <taxon>Mycobacteriales</taxon>
        <taxon>Gordoniaceae</taxon>
        <taxon>Gordonia</taxon>
    </lineage>
</organism>
<evidence type="ECO:0000313" key="4">
    <source>
        <dbReference type="Proteomes" id="UP001347146"/>
    </source>
</evidence>
<evidence type="ECO:0008006" key="5">
    <source>
        <dbReference type="Google" id="ProtNLM"/>
    </source>
</evidence>
<feature type="region of interest" description="Disordered" evidence="1">
    <location>
        <begin position="1"/>
        <end position="126"/>
    </location>
</feature>
<dbReference type="Proteomes" id="UP001347146">
    <property type="component" value="Unassembled WGS sequence"/>
</dbReference>
<evidence type="ECO:0000256" key="2">
    <source>
        <dbReference type="SAM" id="Phobius"/>
    </source>
</evidence>
<comment type="caution">
    <text evidence="3">The sequence shown here is derived from an EMBL/GenBank/DDBJ whole genome shotgun (WGS) entry which is preliminary data.</text>
</comment>
<name>A0ABU7MA00_9ACTN</name>
<proteinExistence type="predicted"/>
<gene>
    <name evidence="3" type="ORF">VZC37_06325</name>
</gene>
<dbReference type="PANTHER" id="PTHR45725:SF1">
    <property type="entry name" value="DISHEVELLED ASSOCIATED ACTIVATOR OF MORPHOGENESIS, ISOFORM D"/>
    <property type="match status" value="1"/>
</dbReference>
<dbReference type="PANTHER" id="PTHR45725">
    <property type="entry name" value="FORMIN HOMOLOGY 2 FAMILY MEMBER"/>
    <property type="match status" value="1"/>
</dbReference>
<feature type="compositionally biased region" description="Pro residues" evidence="1">
    <location>
        <begin position="27"/>
        <end position="92"/>
    </location>
</feature>
<feature type="transmembrane region" description="Helical" evidence="2">
    <location>
        <begin position="164"/>
        <end position="182"/>
    </location>
</feature>
<feature type="transmembrane region" description="Helical" evidence="2">
    <location>
        <begin position="234"/>
        <end position="251"/>
    </location>
</feature>
<dbReference type="InterPro" id="IPR051425">
    <property type="entry name" value="Formin_Homology"/>
</dbReference>
<feature type="transmembrane region" description="Helical" evidence="2">
    <location>
        <begin position="194"/>
        <end position="213"/>
    </location>
</feature>
<accession>A0ABU7MA00</accession>
<sequence>MTTPQDPQNPGPPDPDQGGGGASGPNPEYPNPEPSAGGTPPPSYPPPGSVPPPPPGPSGPPPPSGYPPPGSYPPPGGSYPPPGPPPSGPPPGYGAAPGYGSQPGGYPPPPGPGYDPGAGAPGGYPPPPGNYGEYGAGGYGAPSADQFSIGEAFSYGWNRYKENAVSWIVLILIGILVSALISWLNQVSSDGGRILWIGAIFSIISTIVGYIFQGAWARGALDEVSGSKPAIGRFFDLNFAAVIITAFLVGLGTFIGLILLIIPGIVFAFLAYWSLTFVVDRDMDPIEGIKASFSVISKNAGTLFLLALAVIGLNLVGALLCLVGLLVTIPVTTIATTYAYRYFTGGQIAPVASAAPMAPPPYPPNQY</sequence>
<keyword evidence="2" id="KW-1133">Transmembrane helix</keyword>
<reference evidence="3 4" key="1">
    <citation type="submission" date="2024-01" db="EMBL/GenBank/DDBJ databases">
        <title>Draft genome sequence of Gordonia sp. LSe1-13.</title>
        <authorList>
            <person name="Suphannarot A."/>
            <person name="Mingma R."/>
        </authorList>
    </citation>
    <scope>NUCLEOTIDE SEQUENCE [LARGE SCALE GENOMIC DNA]</scope>
    <source>
        <strain evidence="3 4">LSe1-13</strain>
    </source>
</reference>
<keyword evidence="4" id="KW-1185">Reference proteome</keyword>
<evidence type="ECO:0000313" key="3">
    <source>
        <dbReference type="EMBL" id="MEE3849940.1"/>
    </source>
</evidence>
<keyword evidence="2" id="KW-0812">Transmembrane</keyword>
<dbReference type="EMBL" id="JAZDUF010000001">
    <property type="protein sequence ID" value="MEE3849940.1"/>
    <property type="molecule type" value="Genomic_DNA"/>
</dbReference>
<dbReference type="RefSeq" id="WP_330431545.1">
    <property type="nucleotide sequence ID" value="NZ_JAZDUF010000001.1"/>
</dbReference>
<keyword evidence="2" id="KW-0472">Membrane</keyword>
<evidence type="ECO:0000256" key="1">
    <source>
        <dbReference type="SAM" id="MobiDB-lite"/>
    </source>
</evidence>